<evidence type="ECO:0000313" key="1">
    <source>
        <dbReference type="EMBL" id="KAJ7531410.1"/>
    </source>
</evidence>
<proteinExistence type="predicted"/>
<dbReference type="EMBL" id="CM055105">
    <property type="protein sequence ID" value="KAJ7531410.1"/>
    <property type="molecule type" value="Genomic_DNA"/>
</dbReference>
<protein>
    <submittedName>
        <fullName evidence="1">Uncharacterized protein</fullName>
    </submittedName>
</protein>
<reference evidence="2" key="1">
    <citation type="journal article" date="2024" name="Proc. Natl. Acad. Sci. U.S.A.">
        <title>Extraordinary preservation of gene collinearity over three hundred million years revealed in homosporous lycophytes.</title>
        <authorList>
            <person name="Li C."/>
            <person name="Wickell D."/>
            <person name="Kuo L.Y."/>
            <person name="Chen X."/>
            <person name="Nie B."/>
            <person name="Liao X."/>
            <person name="Peng D."/>
            <person name="Ji J."/>
            <person name="Jenkins J."/>
            <person name="Williams M."/>
            <person name="Shu S."/>
            <person name="Plott C."/>
            <person name="Barry K."/>
            <person name="Rajasekar S."/>
            <person name="Grimwood J."/>
            <person name="Han X."/>
            <person name="Sun S."/>
            <person name="Hou Z."/>
            <person name="He W."/>
            <person name="Dai G."/>
            <person name="Sun C."/>
            <person name="Schmutz J."/>
            <person name="Leebens-Mack J.H."/>
            <person name="Li F.W."/>
            <person name="Wang L."/>
        </authorList>
    </citation>
    <scope>NUCLEOTIDE SEQUENCE [LARGE SCALE GENOMIC DNA]</scope>
    <source>
        <strain evidence="2">cv. PW_Plant_1</strain>
    </source>
</reference>
<gene>
    <name evidence="1" type="ORF">O6H91_14G042600</name>
</gene>
<dbReference type="Proteomes" id="UP001162992">
    <property type="component" value="Chromosome 14"/>
</dbReference>
<name>A0ACC2BNY4_DIPCM</name>
<sequence>MKPGTDLSPSKVWKSYSWKVSEHPFVWNDTITVDSHKILKEPLLCKGLHGTDNSVDSAAYYEEDRDLHLNSSSSLQALLNGMNVLAGVGVLSTPYALAQGGWLGLGFLLLFALVCCYTGFLLRRCLETDSRMSSYPDIGDAAFGRAGRLFVSTLLYFELFAVAVEFLILEGDNLARLFPRTKLNIASITIPSHQVFIIVSALAMLPTVWLRKLSLLSFLSAGGVLASILVLLAVGWVGIFDGVGFHCRGKMINLSGLPVAIGLYSFCYCGHAVFPNIYASMKKRERFSAVLLVCFTLCTFIYGCIGVLGYLMFGDDLKSQITLNLPTDKLASKVAIYITLVNPFAKYALTLSPVAMALEELLPSSLATQKHVFWGTCVRTMLVAATVIVALAVPMFGYLMAFIGSFLSNAVAVIFPCLCYLKIFRFKLSAGEASFVQLILGLGILSGCIGTYSSLKQILEGLG</sequence>
<keyword evidence="2" id="KW-1185">Reference proteome</keyword>
<evidence type="ECO:0000313" key="2">
    <source>
        <dbReference type="Proteomes" id="UP001162992"/>
    </source>
</evidence>
<accession>A0ACC2BNY4</accession>
<organism evidence="1 2">
    <name type="scientific">Diphasiastrum complanatum</name>
    <name type="common">Issler's clubmoss</name>
    <name type="synonym">Lycopodium complanatum</name>
    <dbReference type="NCBI Taxonomy" id="34168"/>
    <lineage>
        <taxon>Eukaryota</taxon>
        <taxon>Viridiplantae</taxon>
        <taxon>Streptophyta</taxon>
        <taxon>Embryophyta</taxon>
        <taxon>Tracheophyta</taxon>
        <taxon>Lycopodiopsida</taxon>
        <taxon>Lycopodiales</taxon>
        <taxon>Lycopodiaceae</taxon>
        <taxon>Lycopodioideae</taxon>
        <taxon>Diphasiastrum</taxon>
    </lineage>
</organism>
<comment type="caution">
    <text evidence="1">The sequence shown here is derived from an EMBL/GenBank/DDBJ whole genome shotgun (WGS) entry which is preliminary data.</text>
</comment>